<evidence type="ECO:0000313" key="1">
    <source>
        <dbReference type="EMBL" id="BBX09758.1"/>
    </source>
</evidence>
<keyword evidence="2" id="KW-1185">Reference proteome</keyword>
<dbReference type="AlphaFoldDB" id="A0AAD1HS76"/>
<name>A0AAD1HS76_9MYCO</name>
<protein>
    <submittedName>
        <fullName evidence="1">Uncharacterized protein</fullName>
    </submittedName>
</protein>
<sequence length="55" mass="5347">MDGDADVGAALVAEEEDASARIGIPSLLRAQAATPGTASTITAAAAHTSRVTAPV</sequence>
<dbReference type="KEGG" id="maic:MAIC_45610"/>
<reference evidence="1 2" key="1">
    <citation type="journal article" date="2019" name="Emerg. Microbes Infect.">
        <title>Comprehensive subspecies identification of 175 nontuberculous mycobacteria species based on 7547 genomic profiles.</title>
        <authorList>
            <person name="Matsumoto Y."/>
            <person name="Kinjo T."/>
            <person name="Motooka D."/>
            <person name="Nabeya D."/>
            <person name="Jung N."/>
            <person name="Uechi K."/>
            <person name="Horii T."/>
            <person name="Iida T."/>
            <person name="Fujita J."/>
            <person name="Nakamura S."/>
        </authorList>
    </citation>
    <scope>NUCLEOTIDE SEQUENCE [LARGE SCALE GENOMIC DNA]</scope>
    <source>
        <strain evidence="1 2">JCM 6376</strain>
    </source>
</reference>
<evidence type="ECO:0000313" key="2">
    <source>
        <dbReference type="Proteomes" id="UP000467327"/>
    </source>
</evidence>
<gene>
    <name evidence="1" type="ORF">MAIC_45610</name>
</gene>
<accession>A0AAD1HS76</accession>
<organism evidence="1 2">
    <name type="scientific">Mycolicibacterium aichiense</name>
    <dbReference type="NCBI Taxonomy" id="1799"/>
    <lineage>
        <taxon>Bacteria</taxon>
        <taxon>Bacillati</taxon>
        <taxon>Actinomycetota</taxon>
        <taxon>Actinomycetes</taxon>
        <taxon>Mycobacteriales</taxon>
        <taxon>Mycobacteriaceae</taxon>
        <taxon>Mycolicibacterium</taxon>
    </lineage>
</organism>
<dbReference type="Proteomes" id="UP000467327">
    <property type="component" value="Chromosome"/>
</dbReference>
<proteinExistence type="predicted"/>
<dbReference type="EMBL" id="AP022561">
    <property type="protein sequence ID" value="BBX09758.1"/>
    <property type="molecule type" value="Genomic_DNA"/>
</dbReference>